<keyword evidence="2" id="KW-0472">Membrane</keyword>
<name>A0AAD9Z0T2_9LECA</name>
<accession>A0AAD9Z0T2</accession>
<evidence type="ECO:0000313" key="5">
    <source>
        <dbReference type="Proteomes" id="UP001276659"/>
    </source>
</evidence>
<feature type="transmembrane region" description="Helical" evidence="2">
    <location>
        <begin position="123"/>
        <end position="147"/>
    </location>
</feature>
<feature type="compositionally biased region" description="Basic and acidic residues" evidence="1">
    <location>
        <begin position="382"/>
        <end position="400"/>
    </location>
</feature>
<proteinExistence type="predicted"/>
<feature type="compositionally biased region" description="Polar residues" evidence="1">
    <location>
        <begin position="402"/>
        <end position="417"/>
    </location>
</feature>
<dbReference type="Pfam" id="PF24802">
    <property type="entry name" value="DUF7703"/>
    <property type="match status" value="1"/>
</dbReference>
<evidence type="ECO:0000256" key="2">
    <source>
        <dbReference type="SAM" id="Phobius"/>
    </source>
</evidence>
<keyword evidence="5" id="KW-1185">Reference proteome</keyword>
<dbReference type="InterPro" id="IPR056120">
    <property type="entry name" value="DUF7703"/>
</dbReference>
<keyword evidence="2" id="KW-1133">Transmembrane helix</keyword>
<comment type="caution">
    <text evidence="4">The sequence shown here is derived from an EMBL/GenBank/DDBJ whole genome shotgun (WGS) entry which is preliminary data.</text>
</comment>
<feature type="transmembrane region" description="Helical" evidence="2">
    <location>
        <begin position="53"/>
        <end position="77"/>
    </location>
</feature>
<keyword evidence="2" id="KW-0812">Transmembrane</keyword>
<feature type="region of interest" description="Disordered" evidence="1">
    <location>
        <begin position="432"/>
        <end position="473"/>
    </location>
</feature>
<organism evidence="4 5">
    <name type="scientific">Lepraria neglecta</name>
    <dbReference type="NCBI Taxonomy" id="209136"/>
    <lineage>
        <taxon>Eukaryota</taxon>
        <taxon>Fungi</taxon>
        <taxon>Dikarya</taxon>
        <taxon>Ascomycota</taxon>
        <taxon>Pezizomycotina</taxon>
        <taxon>Lecanoromycetes</taxon>
        <taxon>OSLEUM clade</taxon>
        <taxon>Lecanoromycetidae</taxon>
        <taxon>Lecanorales</taxon>
        <taxon>Lecanorineae</taxon>
        <taxon>Stereocaulaceae</taxon>
        <taxon>Lepraria</taxon>
    </lineage>
</organism>
<evidence type="ECO:0000259" key="3">
    <source>
        <dbReference type="Pfam" id="PF24802"/>
    </source>
</evidence>
<feature type="compositionally biased region" description="Basic and acidic residues" evidence="1">
    <location>
        <begin position="339"/>
        <end position="366"/>
    </location>
</feature>
<feature type="compositionally biased region" description="Low complexity" evidence="1">
    <location>
        <begin position="299"/>
        <end position="316"/>
    </location>
</feature>
<gene>
    <name evidence="4" type="ORF">OEA41_005279</name>
</gene>
<feature type="transmembrane region" description="Helical" evidence="2">
    <location>
        <begin position="202"/>
        <end position="226"/>
    </location>
</feature>
<evidence type="ECO:0000313" key="4">
    <source>
        <dbReference type="EMBL" id="KAK3168831.1"/>
    </source>
</evidence>
<evidence type="ECO:0000256" key="1">
    <source>
        <dbReference type="SAM" id="MobiDB-lite"/>
    </source>
</evidence>
<dbReference type="AlphaFoldDB" id="A0AAD9Z0T2"/>
<sequence>MSSYSPYAVAESEPPQWKPGEELAAAAFIGITLYLMLDVNVGIWRLFKKTQGLYYWTMKLGTLAVGVDAIGVIIKYLVPNSGYIWPLYTTFMLVGWSIYAPAQLLVLYSRLHLINQGYQIQRWVLIMILSTLFCLVLPTWIVVWPGYDIDPKVSSLWSPREAIVERYTQIGFTLVECVLSGVYVWPLLGLLSLKATVRQRQVMLDIIYVNVVIVASEIAVVILVYLNQLGISHPLQAFSYALKLKLEFVVLNQLMAVAARGLKKESFEERRYHHPSTGGNFSAECRQWDDKSLVIPAKQSQTQSGDGTSSSMGSTQITVPSPVLPKSHHTPADSVSGRDACDQTLKERQGSSESTKRGKADDHLEFDNEIFGGEPDLSIKSLSEDRTSGKKDTETIREHPSQALSGETLQPSATSPRGESLELYPRPVRELMHHGPQSTQGRPAGHGVGDSGKKNMNPKEGTIKRRFPRKRKDNVIEEEEEEIGVHMWEKGGKLVMEVPWFKTRTGI</sequence>
<feature type="region of interest" description="Disordered" evidence="1">
    <location>
        <begin position="297"/>
        <end position="420"/>
    </location>
</feature>
<reference evidence="4" key="1">
    <citation type="submission" date="2022-11" db="EMBL/GenBank/DDBJ databases">
        <title>Chromosomal genome sequence assembly and mating type (MAT) locus characterization of the leprose asexual lichenized fungus Lepraria neglecta (Nyl.) Erichsen.</title>
        <authorList>
            <person name="Allen J.L."/>
            <person name="Pfeffer B."/>
        </authorList>
    </citation>
    <scope>NUCLEOTIDE SEQUENCE</scope>
    <source>
        <strain evidence="4">Allen 5258</strain>
    </source>
</reference>
<feature type="transmembrane region" description="Helical" evidence="2">
    <location>
        <begin position="83"/>
        <end position="102"/>
    </location>
</feature>
<dbReference type="Proteomes" id="UP001276659">
    <property type="component" value="Unassembled WGS sequence"/>
</dbReference>
<feature type="domain" description="DUF7703" evidence="3">
    <location>
        <begin position="26"/>
        <end position="258"/>
    </location>
</feature>
<dbReference type="PANTHER" id="PTHR37013">
    <property type="entry name" value="INTEGRAL MEMBRANE PROTEIN (AFU_ORTHOLOGUE AFUA_1G05950)-RELATED"/>
    <property type="match status" value="1"/>
</dbReference>
<feature type="transmembrane region" description="Helical" evidence="2">
    <location>
        <begin position="23"/>
        <end position="41"/>
    </location>
</feature>
<dbReference type="EMBL" id="JASNWA010000010">
    <property type="protein sequence ID" value="KAK3168831.1"/>
    <property type="molecule type" value="Genomic_DNA"/>
</dbReference>
<feature type="transmembrane region" description="Helical" evidence="2">
    <location>
        <begin position="167"/>
        <end position="190"/>
    </location>
</feature>
<protein>
    <recommendedName>
        <fullName evidence="3">DUF7703 domain-containing protein</fullName>
    </recommendedName>
</protein>